<organism evidence="6 7">
    <name type="scientific">Fictibacillus barbaricus</name>
    <dbReference type="NCBI Taxonomy" id="182136"/>
    <lineage>
        <taxon>Bacteria</taxon>
        <taxon>Bacillati</taxon>
        <taxon>Bacillota</taxon>
        <taxon>Bacilli</taxon>
        <taxon>Bacillales</taxon>
        <taxon>Fictibacillaceae</taxon>
        <taxon>Fictibacillus</taxon>
    </lineage>
</organism>
<evidence type="ECO:0000256" key="3">
    <source>
        <dbReference type="ARBA" id="ARBA00022695"/>
    </source>
</evidence>
<keyword evidence="1 5" id="KW-0240">DNA-directed RNA polymerase</keyword>
<evidence type="ECO:0000256" key="5">
    <source>
        <dbReference type="HAMAP-Rule" id="MF_01553"/>
    </source>
</evidence>
<comment type="caution">
    <text evidence="6">The sequence shown here is derived from an EMBL/GenBank/DDBJ whole genome shotgun (WGS) entry which is preliminary data.</text>
</comment>
<gene>
    <name evidence="5" type="primary">rpoY</name>
    <name evidence="6" type="ORF">J2X07_001055</name>
</gene>
<comment type="similarity">
    <text evidence="5">Belongs to the RNA polymerase subunit epsilon family.</text>
</comment>
<reference evidence="6 7" key="1">
    <citation type="submission" date="2023-07" db="EMBL/GenBank/DDBJ databases">
        <title>Sorghum-associated microbial communities from plants grown in Nebraska, USA.</title>
        <authorList>
            <person name="Schachtman D."/>
        </authorList>
    </citation>
    <scope>NUCLEOTIDE SEQUENCE [LARGE SCALE GENOMIC DNA]</scope>
    <source>
        <strain evidence="6 7">BE211</strain>
    </source>
</reference>
<name>A0ABU1TY45_9BACL</name>
<evidence type="ECO:0000256" key="4">
    <source>
        <dbReference type="ARBA" id="ARBA00023163"/>
    </source>
</evidence>
<dbReference type="HAMAP" id="MF_01553">
    <property type="entry name" value="RNApol_bact_RpoY"/>
    <property type="match status" value="1"/>
</dbReference>
<dbReference type="InterPro" id="IPR009907">
    <property type="entry name" value="RpoY"/>
</dbReference>
<evidence type="ECO:0000256" key="1">
    <source>
        <dbReference type="ARBA" id="ARBA00022478"/>
    </source>
</evidence>
<protein>
    <recommendedName>
        <fullName evidence="5">DNA-directed RNA polymerase subunit epsilon</fullName>
        <shortName evidence="5">RNAP epsilon subunit</shortName>
        <ecNumber evidence="5">2.7.7.6</ecNumber>
    </recommendedName>
    <alternativeName>
        <fullName evidence="5">RNA polymerase epsilon subunit</fullName>
    </alternativeName>
    <alternativeName>
        <fullName evidence="5">Transcriptase subunit epsilon</fullName>
    </alternativeName>
</protein>
<evidence type="ECO:0000313" key="7">
    <source>
        <dbReference type="Proteomes" id="UP001258181"/>
    </source>
</evidence>
<accession>A0ABU1TY45</accession>
<dbReference type="RefSeq" id="WP_310257246.1">
    <property type="nucleotide sequence ID" value="NZ_JAVDWA010000001.1"/>
</dbReference>
<comment type="function">
    <text evidence="5">A non-essential component of RNA polymerase (RNAP).</text>
</comment>
<evidence type="ECO:0000256" key="2">
    <source>
        <dbReference type="ARBA" id="ARBA00022679"/>
    </source>
</evidence>
<keyword evidence="7" id="KW-1185">Reference proteome</keyword>
<comment type="catalytic activity">
    <reaction evidence="5">
        <text>RNA(n) + a ribonucleoside 5'-triphosphate = RNA(n+1) + diphosphate</text>
        <dbReference type="Rhea" id="RHEA:21248"/>
        <dbReference type="Rhea" id="RHEA-COMP:14527"/>
        <dbReference type="Rhea" id="RHEA-COMP:17342"/>
        <dbReference type="ChEBI" id="CHEBI:33019"/>
        <dbReference type="ChEBI" id="CHEBI:61557"/>
        <dbReference type="ChEBI" id="CHEBI:140395"/>
        <dbReference type="EC" id="2.7.7.6"/>
    </reaction>
</comment>
<keyword evidence="3 5" id="KW-0548">Nucleotidyltransferase</keyword>
<keyword evidence="2 5" id="KW-0808">Transferase</keyword>
<dbReference type="Proteomes" id="UP001258181">
    <property type="component" value="Unassembled WGS sequence"/>
</dbReference>
<proteinExistence type="inferred from homology"/>
<dbReference type="Gene3D" id="3.10.20.730">
    <property type="entry name" value="RNAP, epsilon subunit-like"/>
    <property type="match status" value="1"/>
</dbReference>
<keyword evidence="4 5" id="KW-0804">Transcription</keyword>
<dbReference type="EMBL" id="JAVDWA010000001">
    <property type="protein sequence ID" value="MDR7072080.1"/>
    <property type="molecule type" value="Genomic_DNA"/>
</dbReference>
<dbReference type="Pfam" id="PF07288">
    <property type="entry name" value="RpoY"/>
    <property type="match status" value="1"/>
</dbReference>
<dbReference type="EC" id="2.7.7.6" evidence="5"/>
<sequence>MIFKVFFQKSLTEVPVREHTQTVYVEAETVNEVRQKLADRKYNIEYIQEIKGKFLDYEKETNSLELENV</sequence>
<comment type="subunit">
    <text evidence="5">RNAP is composed of a core of 2 alpha, a beta and a beta' subunit. The core is associated with a delta subunit, and at least one of epsilon or omega. When a sigma factor is associated with the core the holoenzyme is formed, which can initiate transcription.</text>
</comment>
<evidence type="ECO:0000313" key="6">
    <source>
        <dbReference type="EMBL" id="MDR7072080.1"/>
    </source>
</evidence>
<dbReference type="NCBIfam" id="NF010188">
    <property type="entry name" value="PRK13667.1"/>
    <property type="match status" value="1"/>
</dbReference>